<accession>A0A089P0R6</accession>
<organism evidence="1 2">
    <name type="scientific">Methylobacterium oryzae CBMB20</name>
    <dbReference type="NCBI Taxonomy" id="693986"/>
    <lineage>
        <taxon>Bacteria</taxon>
        <taxon>Pseudomonadati</taxon>
        <taxon>Pseudomonadota</taxon>
        <taxon>Alphaproteobacteria</taxon>
        <taxon>Hyphomicrobiales</taxon>
        <taxon>Methylobacteriaceae</taxon>
        <taxon>Methylobacterium</taxon>
    </lineage>
</organism>
<evidence type="ECO:0000313" key="1">
    <source>
        <dbReference type="EMBL" id="AIQ93267.1"/>
    </source>
</evidence>
<dbReference type="HOGENOM" id="CLU_1738364_0_0_5"/>
<dbReference type="AlphaFoldDB" id="A0A089P0R6"/>
<gene>
    <name evidence="1" type="ORF">MOC_5512</name>
</gene>
<dbReference type="Proteomes" id="UP000029492">
    <property type="component" value="Chromosome"/>
</dbReference>
<dbReference type="KEGG" id="mor:MOC_5512"/>
<name>A0A089P0R6_9HYPH</name>
<proteinExistence type="predicted"/>
<reference evidence="1 2" key="1">
    <citation type="journal article" date="2014" name="PLoS ONE">
        <title>Genome Information of Methylobacterium oryzae, a Plant-Probiotic Methylotroph in the Phyllosphere.</title>
        <authorList>
            <person name="Kwak M.J."/>
            <person name="Jeong H."/>
            <person name="Madhaiyan M."/>
            <person name="Lee Y."/>
            <person name="Sa T.M."/>
            <person name="Oh T.K."/>
            <person name="Kim J.F."/>
        </authorList>
    </citation>
    <scope>NUCLEOTIDE SEQUENCE [LARGE SCALE GENOMIC DNA]</scope>
    <source>
        <strain evidence="1 2">CBMB20</strain>
    </source>
</reference>
<keyword evidence="2" id="KW-1185">Reference proteome</keyword>
<evidence type="ECO:0000313" key="2">
    <source>
        <dbReference type="Proteomes" id="UP000029492"/>
    </source>
</evidence>
<protein>
    <submittedName>
        <fullName evidence="1">Protein of unassigned function</fullName>
    </submittedName>
</protein>
<dbReference type="EMBL" id="CP003811">
    <property type="protein sequence ID" value="AIQ93267.1"/>
    <property type="molecule type" value="Genomic_DNA"/>
</dbReference>
<sequence>MAEKFNVNIVNIIQYMYRSFFEPKHRKDSYISGTQPESPDFFQRAGASRAAGLGRSDNKKAARWPNGRGGGGNIFSCSCVSDRAPSDFANSTARLQRLGSAAGTATPANLIVYASDIYCIREYLQFNCGGCLDGVDASRGAMSSQIVVGS</sequence>